<reference evidence="7" key="1">
    <citation type="journal article" date="2023" name="G3 (Bethesda)">
        <title>Whole genome assemblies of Zophobas morio and Tenebrio molitor.</title>
        <authorList>
            <person name="Kaur S."/>
            <person name="Stinson S.A."/>
            <person name="diCenzo G.C."/>
        </authorList>
    </citation>
    <scope>NUCLEOTIDE SEQUENCE</scope>
    <source>
        <strain evidence="7">QUZm001</strain>
    </source>
</reference>
<gene>
    <name evidence="7" type="ORF">Zmor_022323</name>
</gene>
<comment type="similarity">
    <text evidence="1 4">Belongs to the serpin family.</text>
</comment>
<dbReference type="PANTHER" id="PTHR11461:SF211">
    <property type="entry name" value="GH10112P-RELATED"/>
    <property type="match status" value="1"/>
</dbReference>
<dbReference type="InterPro" id="IPR036186">
    <property type="entry name" value="Serpin_sf"/>
</dbReference>
<feature type="chain" id="PRO_5041408622" description="Serpin domain-containing protein" evidence="5">
    <location>
        <begin position="19"/>
        <end position="397"/>
    </location>
</feature>
<evidence type="ECO:0000256" key="4">
    <source>
        <dbReference type="RuleBase" id="RU000411"/>
    </source>
</evidence>
<dbReference type="InterPro" id="IPR000215">
    <property type="entry name" value="Serpin_fam"/>
</dbReference>
<evidence type="ECO:0000256" key="1">
    <source>
        <dbReference type="ARBA" id="ARBA00009500"/>
    </source>
</evidence>
<comment type="caution">
    <text evidence="7">The sequence shown here is derived from an EMBL/GenBank/DDBJ whole genome shotgun (WGS) entry which is preliminary data.</text>
</comment>
<feature type="domain" description="Serpin" evidence="6">
    <location>
        <begin position="35"/>
        <end position="394"/>
    </location>
</feature>
<protein>
    <recommendedName>
        <fullName evidence="6">Serpin domain-containing protein</fullName>
    </recommendedName>
</protein>
<evidence type="ECO:0000313" key="8">
    <source>
        <dbReference type="Proteomes" id="UP001168821"/>
    </source>
</evidence>
<evidence type="ECO:0000256" key="3">
    <source>
        <dbReference type="ARBA" id="ARBA00022900"/>
    </source>
</evidence>
<dbReference type="GO" id="GO:0005615">
    <property type="term" value="C:extracellular space"/>
    <property type="evidence" value="ECO:0007669"/>
    <property type="project" value="InterPro"/>
</dbReference>
<evidence type="ECO:0000259" key="6">
    <source>
        <dbReference type="SMART" id="SM00093"/>
    </source>
</evidence>
<sequence>MHAVVLIVVLFLTLVANADDLALQEIVNANNRFASSLYKTIHLSSNRNFAISPFSAGAAFALIQSGCKGRTADEIRTALHLPNNKNAIEAGFKTLLPTLKGNGFYTFHFVTKVYGKKNLPFKKTFKTVAKQVYLATTESIDFSKRAKAAKTINKWVEKNTKNKIKNMVSASSFGSGTGMVVLNAFYLQANWSNPFPPLSARTLFYKNLDNEIFVDTLLQNEAHLYNLYESVELNARFLELPFQGGEVSMVIALPNAKNGLGNLENQIEKVLEPQPFVVENVVVVVPKFKTETRGYLKNILQAMGVNAPFEKKTADLSDAAGKKGSLFVNNVLQKVYFKVEEGGIDAASSTATNTERSASPAAFLPTKEFIADHPFIYYVKVKDLIVCIGRVLDPTQQ</sequence>
<dbReference type="PROSITE" id="PS00284">
    <property type="entry name" value="SERPIN"/>
    <property type="match status" value="1"/>
</dbReference>
<dbReference type="SMART" id="SM00093">
    <property type="entry name" value="SERPIN"/>
    <property type="match status" value="1"/>
</dbReference>
<dbReference type="AlphaFoldDB" id="A0AA38M6B7"/>
<dbReference type="PANTHER" id="PTHR11461">
    <property type="entry name" value="SERINE PROTEASE INHIBITOR, SERPIN"/>
    <property type="match status" value="1"/>
</dbReference>
<keyword evidence="5" id="KW-0732">Signal</keyword>
<feature type="signal peptide" evidence="5">
    <location>
        <begin position="1"/>
        <end position="18"/>
    </location>
</feature>
<dbReference type="InterPro" id="IPR023796">
    <property type="entry name" value="Serpin_dom"/>
</dbReference>
<dbReference type="Gene3D" id="2.30.39.10">
    <property type="entry name" value="Alpha-1-antitrypsin, domain 1"/>
    <property type="match status" value="1"/>
</dbReference>
<dbReference type="InterPro" id="IPR042185">
    <property type="entry name" value="Serpin_sf_2"/>
</dbReference>
<dbReference type="Gene3D" id="3.30.497.10">
    <property type="entry name" value="Antithrombin, subunit I, domain 2"/>
    <property type="match status" value="1"/>
</dbReference>
<dbReference type="Pfam" id="PF00079">
    <property type="entry name" value="Serpin"/>
    <property type="match status" value="1"/>
</dbReference>
<dbReference type="SUPFAM" id="SSF56574">
    <property type="entry name" value="Serpins"/>
    <property type="match status" value="1"/>
</dbReference>
<dbReference type="InterPro" id="IPR042178">
    <property type="entry name" value="Serpin_sf_1"/>
</dbReference>
<proteinExistence type="inferred from homology"/>
<keyword evidence="3" id="KW-0722">Serine protease inhibitor</keyword>
<dbReference type="Proteomes" id="UP001168821">
    <property type="component" value="Unassembled WGS sequence"/>
</dbReference>
<keyword evidence="8" id="KW-1185">Reference proteome</keyword>
<organism evidence="7 8">
    <name type="scientific">Zophobas morio</name>
    <dbReference type="NCBI Taxonomy" id="2755281"/>
    <lineage>
        <taxon>Eukaryota</taxon>
        <taxon>Metazoa</taxon>
        <taxon>Ecdysozoa</taxon>
        <taxon>Arthropoda</taxon>
        <taxon>Hexapoda</taxon>
        <taxon>Insecta</taxon>
        <taxon>Pterygota</taxon>
        <taxon>Neoptera</taxon>
        <taxon>Endopterygota</taxon>
        <taxon>Coleoptera</taxon>
        <taxon>Polyphaga</taxon>
        <taxon>Cucujiformia</taxon>
        <taxon>Tenebrionidae</taxon>
        <taxon>Zophobas</taxon>
    </lineage>
</organism>
<name>A0AA38M6B7_9CUCU</name>
<evidence type="ECO:0000313" key="7">
    <source>
        <dbReference type="EMBL" id="KAJ3644603.1"/>
    </source>
</evidence>
<accession>A0AA38M6B7</accession>
<evidence type="ECO:0000256" key="5">
    <source>
        <dbReference type="SAM" id="SignalP"/>
    </source>
</evidence>
<evidence type="ECO:0000256" key="2">
    <source>
        <dbReference type="ARBA" id="ARBA00022690"/>
    </source>
</evidence>
<dbReference type="EMBL" id="JALNTZ010000007">
    <property type="protein sequence ID" value="KAJ3644603.1"/>
    <property type="molecule type" value="Genomic_DNA"/>
</dbReference>
<keyword evidence="2" id="KW-0646">Protease inhibitor</keyword>
<dbReference type="InterPro" id="IPR023795">
    <property type="entry name" value="Serpin_CS"/>
</dbReference>
<dbReference type="GO" id="GO:0004867">
    <property type="term" value="F:serine-type endopeptidase inhibitor activity"/>
    <property type="evidence" value="ECO:0007669"/>
    <property type="project" value="UniProtKB-KW"/>
</dbReference>